<name>W2MB09_PHYNI</name>
<gene>
    <name evidence="1" type="ORF">L914_19226</name>
</gene>
<organism evidence="1">
    <name type="scientific">Phytophthora nicotianae</name>
    <name type="common">Potato buckeye rot agent</name>
    <name type="synonym">Phytophthora parasitica</name>
    <dbReference type="NCBI Taxonomy" id="4792"/>
    <lineage>
        <taxon>Eukaryota</taxon>
        <taxon>Sar</taxon>
        <taxon>Stramenopiles</taxon>
        <taxon>Oomycota</taxon>
        <taxon>Peronosporomycetes</taxon>
        <taxon>Peronosporales</taxon>
        <taxon>Peronosporaceae</taxon>
        <taxon>Phytophthora</taxon>
    </lineage>
</organism>
<accession>W2MB09</accession>
<dbReference type="EMBL" id="KI696016">
    <property type="protein sequence ID" value="ETM33552.1"/>
    <property type="molecule type" value="Genomic_DNA"/>
</dbReference>
<evidence type="ECO:0000313" key="1">
    <source>
        <dbReference type="EMBL" id="ETM33552.1"/>
    </source>
</evidence>
<dbReference type="Proteomes" id="UP000054532">
    <property type="component" value="Unassembled WGS sequence"/>
</dbReference>
<protein>
    <submittedName>
        <fullName evidence="1">Uncharacterized protein</fullName>
    </submittedName>
</protein>
<proteinExistence type="predicted"/>
<sequence>MCNCSIMQHQPVLECGLHELACSRETPLDIGLPPQRPRDTEVKEVERRGAFDMLALKLTSAVLEQSIGTAKVVRR</sequence>
<reference evidence="1" key="1">
    <citation type="submission" date="2013-11" db="EMBL/GenBank/DDBJ databases">
        <title>The Genome Sequence of Phytophthora parasitica IAC_01/95.</title>
        <authorList>
            <consortium name="The Broad Institute Genomics Platform"/>
            <person name="Russ C."/>
            <person name="Tyler B."/>
            <person name="Panabieres F."/>
            <person name="Shan W."/>
            <person name="Tripathy S."/>
            <person name="Grunwald N."/>
            <person name="Machado M."/>
            <person name="Johnson C.S."/>
            <person name="Arredondo F."/>
            <person name="Hong C."/>
            <person name="Coffey M."/>
            <person name="Young S.K."/>
            <person name="Zeng Q."/>
            <person name="Gargeya S."/>
            <person name="Fitzgerald M."/>
            <person name="Abouelleil A."/>
            <person name="Alvarado L."/>
            <person name="Chapman S.B."/>
            <person name="Gainer-Dewar J."/>
            <person name="Goldberg J."/>
            <person name="Griggs A."/>
            <person name="Gujja S."/>
            <person name="Hansen M."/>
            <person name="Howarth C."/>
            <person name="Imamovic A."/>
            <person name="Ireland A."/>
            <person name="Larimer J."/>
            <person name="McCowan C."/>
            <person name="Murphy C."/>
            <person name="Pearson M."/>
            <person name="Poon T.W."/>
            <person name="Priest M."/>
            <person name="Roberts A."/>
            <person name="Saif S."/>
            <person name="Shea T."/>
            <person name="Sykes S."/>
            <person name="Wortman J."/>
            <person name="Nusbaum C."/>
            <person name="Birren B."/>
        </authorList>
    </citation>
    <scope>NUCLEOTIDE SEQUENCE [LARGE SCALE GENOMIC DNA]</scope>
    <source>
        <strain evidence="1">IAC_01/95</strain>
    </source>
</reference>
<dbReference type="AlphaFoldDB" id="W2MB09"/>